<feature type="chain" id="PRO_5002540462" evidence="1">
    <location>
        <begin position="23"/>
        <end position="377"/>
    </location>
</feature>
<dbReference type="InterPro" id="IPR022385">
    <property type="entry name" value="Rhs_assc_core"/>
</dbReference>
<dbReference type="InterPro" id="IPR050708">
    <property type="entry name" value="T6SS_VgrG/RHS"/>
</dbReference>
<gene>
    <name evidence="2" type="ORF">UY57_C0001G0003</name>
</gene>
<evidence type="ECO:0000313" key="2">
    <source>
        <dbReference type="EMBL" id="KKW18093.1"/>
    </source>
</evidence>
<dbReference type="Proteomes" id="UP000034120">
    <property type="component" value="Unassembled WGS sequence"/>
</dbReference>
<name>A0A0G1WH17_9BACT</name>
<dbReference type="PANTHER" id="PTHR32305:SF17">
    <property type="entry name" value="TRNA NUCLEASE WAPA"/>
    <property type="match status" value="1"/>
</dbReference>
<dbReference type="Gene3D" id="2.180.10.10">
    <property type="entry name" value="RHS repeat-associated core"/>
    <property type="match status" value="1"/>
</dbReference>
<sequence>MPKALALLLIALILAPTSVIFAETPEVPDPFAGCSQSATTSTEVENTLETPQEPHCDLLVLNGGSTTVLENELTGTNAVVTTTSYMHGDHLGGTNVTSDENGLANEIVDFYPYGAERFRDGDSQDQRQFAGTERDQESNLDYMINRYYSSDVGKFLSQDPVFWEIGQTRDGQRALLDPQLQNSYSYSRDNPVTLSDPEGRIVPLIIGAGLLALTAYDAFDTGRTIADPNASLGTKLVAGGLFLTPVGEIKAGIKGLSAADNMLRNAISGARREAQFGSDLAKQFPDASIQREVYLRNADGTIAKDPFTGEGRRIDFAVIQNGRVQGLHEVTSQTADKATQTLKEDSIRQAGGTFIKDRQTGNLINASQTKTQLNRVD</sequence>
<keyword evidence="1" id="KW-0732">Signal</keyword>
<dbReference type="NCBIfam" id="TIGR03696">
    <property type="entry name" value="Rhs_assc_core"/>
    <property type="match status" value="1"/>
</dbReference>
<keyword evidence="2" id="KW-0812">Transmembrane</keyword>
<dbReference type="AlphaFoldDB" id="A0A0G1WH17"/>
<proteinExistence type="predicted"/>
<organism evidence="2 3">
    <name type="scientific">Candidatus Kaiserbacteria bacterium GW2011_GWB1_50_17</name>
    <dbReference type="NCBI Taxonomy" id="1618673"/>
    <lineage>
        <taxon>Bacteria</taxon>
        <taxon>Candidatus Kaiseribacteriota</taxon>
    </lineage>
</organism>
<evidence type="ECO:0000313" key="3">
    <source>
        <dbReference type="Proteomes" id="UP000034120"/>
    </source>
</evidence>
<comment type="caution">
    <text evidence="2">The sequence shown here is derived from an EMBL/GenBank/DDBJ whole genome shotgun (WGS) entry which is preliminary data.</text>
</comment>
<protein>
    <submittedName>
        <fullName evidence="2">Rhs-related transmembrane protein, YD repeat protein</fullName>
    </submittedName>
</protein>
<evidence type="ECO:0000256" key="1">
    <source>
        <dbReference type="SAM" id="SignalP"/>
    </source>
</evidence>
<dbReference type="PANTHER" id="PTHR32305">
    <property type="match status" value="1"/>
</dbReference>
<accession>A0A0G1WH17</accession>
<dbReference type="EMBL" id="LCQM01000001">
    <property type="protein sequence ID" value="KKW18093.1"/>
    <property type="molecule type" value="Genomic_DNA"/>
</dbReference>
<reference evidence="2 3" key="1">
    <citation type="journal article" date="2015" name="Nature">
        <title>rRNA introns, odd ribosomes, and small enigmatic genomes across a large radiation of phyla.</title>
        <authorList>
            <person name="Brown C.T."/>
            <person name="Hug L.A."/>
            <person name="Thomas B.C."/>
            <person name="Sharon I."/>
            <person name="Castelle C.J."/>
            <person name="Singh A."/>
            <person name="Wilkins M.J."/>
            <person name="Williams K.H."/>
            <person name="Banfield J.F."/>
        </authorList>
    </citation>
    <scope>NUCLEOTIDE SEQUENCE [LARGE SCALE GENOMIC DNA]</scope>
</reference>
<feature type="signal peptide" evidence="1">
    <location>
        <begin position="1"/>
        <end position="22"/>
    </location>
</feature>
<keyword evidence="2" id="KW-0472">Membrane</keyword>